<organism evidence="1 2">
    <name type="scientific">Trabulsiella odontotermitis</name>
    <dbReference type="NCBI Taxonomy" id="379893"/>
    <lineage>
        <taxon>Bacteria</taxon>
        <taxon>Pseudomonadati</taxon>
        <taxon>Pseudomonadota</taxon>
        <taxon>Gammaproteobacteria</taxon>
        <taxon>Enterobacterales</taxon>
        <taxon>Enterobacteriaceae</taxon>
        <taxon>Trabulsiella</taxon>
    </lineage>
</organism>
<dbReference type="Proteomes" id="UP000037393">
    <property type="component" value="Unassembled WGS sequence"/>
</dbReference>
<name>A0A0L0GZ66_9ENTR</name>
<keyword evidence="2" id="KW-1185">Reference proteome</keyword>
<evidence type="ECO:0008006" key="3">
    <source>
        <dbReference type="Google" id="ProtNLM"/>
    </source>
</evidence>
<reference evidence="1 2" key="1">
    <citation type="journal article" date="2015" name="Appl. Environ. Microbiol.">
        <title>The Enterobacterium Trabulsiella odontotermitis Presents Novel Adaptations Related to Its Association with Fungus-Growing Termites.</title>
        <authorList>
            <person name="Sapountzis P."/>
            <person name="Gruntjes T."/>
            <person name="Otani S."/>
            <person name="Estevez J."/>
            <person name="da Costa R.R."/>
            <person name="Plunkett G.3rd."/>
            <person name="Perna N.T."/>
            <person name="Poulsen M."/>
        </authorList>
    </citation>
    <scope>NUCLEOTIDE SEQUENCE [LARGE SCALE GENOMIC DNA]</scope>
    <source>
        <strain evidence="1 2">12</strain>
    </source>
</reference>
<evidence type="ECO:0000313" key="2">
    <source>
        <dbReference type="Proteomes" id="UP000037393"/>
    </source>
</evidence>
<dbReference type="EMBL" id="JNGI01000043">
    <property type="protein sequence ID" value="KNC93758.1"/>
    <property type="molecule type" value="Genomic_DNA"/>
</dbReference>
<dbReference type="PATRIC" id="fig|379893.4.peg.3693"/>
<accession>A0A0L0GZ66</accession>
<comment type="caution">
    <text evidence="1">The sequence shown here is derived from an EMBL/GenBank/DDBJ whole genome shotgun (WGS) entry which is preliminary data.</text>
</comment>
<evidence type="ECO:0000313" key="1">
    <source>
        <dbReference type="EMBL" id="KNC93758.1"/>
    </source>
</evidence>
<protein>
    <recommendedName>
        <fullName evidence="3">Rrf2 family transcriptional regulator</fullName>
    </recommendedName>
</protein>
<dbReference type="OrthoDB" id="6446808at2"/>
<proteinExistence type="predicted"/>
<sequence length="75" mass="7985">MKVTIETPEGVVWMRNTETGEGVASKGYMKDGTQQKIIDVLESALSQAKGESLCWDNSDGMCGDDSGMDADHDGG</sequence>
<gene>
    <name evidence="1" type="ORF">GM31_18190</name>
</gene>
<dbReference type="AlphaFoldDB" id="A0A0L0GZ66"/>